<gene>
    <name evidence="2" type="ORF">BGTH12_LOCUS1910</name>
</gene>
<dbReference type="Proteomes" id="UP000683417">
    <property type="component" value="Unassembled WGS sequence"/>
</dbReference>
<dbReference type="EMBL" id="CAJHIT010000004">
    <property type="protein sequence ID" value="CAD6500552.1"/>
    <property type="molecule type" value="Genomic_DNA"/>
</dbReference>
<protein>
    <submittedName>
        <fullName evidence="2">BgTH12-06262</fullName>
    </submittedName>
</protein>
<accession>A0A9W4D251</accession>
<evidence type="ECO:0000313" key="2">
    <source>
        <dbReference type="EMBL" id="CAD6500552.1"/>
    </source>
</evidence>
<evidence type="ECO:0000313" key="3">
    <source>
        <dbReference type="Proteomes" id="UP000683417"/>
    </source>
</evidence>
<proteinExistence type="predicted"/>
<feature type="chain" id="PRO_5040779381" evidence="1">
    <location>
        <begin position="23"/>
        <end position="130"/>
    </location>
</feature>
<keyword evidence="1" id="KW-0732">Signal</keyword>
<organism evidence="2 3">
    <name type="scientific">Blumeria graminis f. sp. triticale</name>
    <dbReference type="NCBI Taxonomy" id="1689686"/>
    <lineage>
        <taxon>Eukaryota</taxon>
        <taxon>Fungi</taxon>
        <taxon>Dikarya</taxon>
        <taxon>Ascomycota</taxon>
        <taxon>Pezizomycotina</taxon>
        <taxon>Leotiomycetes</taxon>
        <taxon>Erysiphales</taxon>
        <taxon>Erysiphaceae</taxon>
        <taxon>Blumeria</taxon>
    </lineage>
</organism>
<name>A0A9W4D251_BLUGR</name>
<comment type="caution">
    <text evidence="2">The sequence shown here is derived from an EMBL/GenBank/DDBJ whole genome shotgun (WGS) entry which is preliminary data.</text>
</comment>
<dbReference type="AlphaFoldDB" id="A0A9W4D251"/>
<feature type="signal peptide" evidence="1">
    <location>
        <begin position="1"/>
        <end position="22"/>
    </location>
</feature>
<evidence type="ECO:0000256" key="1">
    <source>
        <dbReference type="SAM" id="SignalP"/>
    </source>
</evidence>
<sequence length="130" mass="14225">MKSANLASLSFFFGFFILESAAVYVCPGGAQIPDSDVETRANQIYSKGLSLNAKRTPGQDQVEDIVFDDDEGDLEEDDDDAGLSFMSDFKPQITSSSTYKIIIKHPSKKIVLLEYRVSGGGRNTSLCTKN</sequence>
<reference evidence="2" key="1">
    <citation type="submission" date="2020-10" db="EMBL/GenBank/DDBJ databases">
        <authorList>
            <person name="Muller C M."/>
        </authorList>
    </citation>
    <scope>NUCLEOTIDE SEQUENCE</scope>
    <source>
        <strain evidence="2">THUN-12</strain>
    </source>
</reference>